<accession>A0A3R9NY99</accession>
<dbReference type="Proteomes" id="UP000269669">
    <property type="component" value="Unassembled WGS sequence"/>
</dbReference>
<dbReference type="RefSeq" id="WP_125485995.1">
    <property type="nucleotide sequence ID" value="NZ_RSDW01000001.1"/>
</dbReference>
<organism evidence="1 2">
    <name type="scientific">Edaphobacter aggregans</name>
    <dbReference type="NCBI Taxonomy" id="570835"/>
    <lineage>
        <taxon>Bacteria</taxon>
        <taxon>Pseudomonadati</taxon>
        <taxon>Acidobacteriota</taxon>
        <taxon>Terriglobia</taxon>
        <taxon>Terriglobales</taxon>
        <taxon>Acidobacteriaceae</taxon>
        <taxon>Edaphobacter</taxon>
    </lineage>
</organism>
<sequence>MPGPTLQERLNILLEHLAEAEREYAAGIPYPDHIHGSWPEKISKLKQHIADIRELIANE</sequence>
<evidence type="ECO:0000313" key="2">
    <source>
        <dbReference type="Proteomes" id="UP000269669"/>
    </source>
</evidence>
<protein>
    <submittedName>
        <fullName evidence="1">Uncharacterized protein</fullName>
    </submittedName>
</protein>
<evidence type="ECO:0000313" key="1">
    <source>
        <dbReference type="EMBL" id="RSL17513.1"/>
    </source>
</evidence>
<dbReference type="AlphaFoldDB" id="A0A3R9NY99"/>
<reference evidence="1 2" key="1">
    <citation type="submission" date="2018-12" db="EMBL/GenBank/DDBJ databases">
        <title>Sequencing of bacterial isolates from soil warming experiment in Harvard Forest, Massachusetts, USA.</title>
        <authorList>
            <person name="Deangelis K."/>
        </authorList>
    </citation>
    <scope>NUCLEOTIDE SEQUENCE [LARGE SCALE GENOMIC DNA]</scope>
    <source>
        <strain evidence="1 2">EB153</strain>
    </source>
</reference>
<proteinExistence type="predicted"/>
<dbReference type="EMBL" id="RSDW01000001">
    <property type="protein sequence ID" value="RSL17513.1"/>
    <property type="molecule type" value="Genomic_DNA"/>
</dbReference>
<dbReference type="OrthoDB" id="122970at2"/>
<keyword evidence="2" id="KW-1185">Reference proteome</keyword>
<gene>
    <name evidence="1" type="ORF">EDE15_3048</name>
</gene>
<name>A0A3R9NY99_9BACT</name>
<comment type="caution">
    <text evidence="1">The sequence shown here is derived from an EMBL/GenBank/DDBJ whole genome shotgun (WGS) entry which is preliminary data.</text>
</comment>